<evidence type="ECO:0000256" key="4">
    <source>
        <dbReference type="ARBA" id="ARBA00022856"/>
    </source>
</evidence>
<sequence length="484" mass="52292">MSNSSHPKGVFHVISVQTWEFFSYYGMRALLILYLTQKLLFTDQHAYALYGAYTSLVYVTPILGGIIADRYLGNFWSVVIGALLMVAGHTVLAIPSTDNTTLYSALALIIVGYGFFKTNSSCLLGELYKNHDSMRESGFSLSYVGSNVGAFIAPIATGYFAQQYGWHAGFGIAGIGMLLGLLVFLSGRGAFKEVAGINKEVMTSSTAGLPNSIVLLLGVAAGVAFFAVMLANLWAGYVLTVVGIAALFMMIKIYKRSDSEGHKNMWAIVLFMAFGTLFWAFDQQGGSSINLFIERIVNKHLFSWTIPASFYQSINPFAVIVGGVFVAWAWKLLARFNIKPKTLSKLGTGFLFLTAGFLLINISSRLAMQTGHTSMLWVTIGLGLIGVAELFIDPVALAAITRLNPANSTGTLAGIYMLASGSIANYLAAWIASASSVETAHGQVLSLTEAAAKYHEVFQTIFMIALAGFVLSIVLNFCTRKTLP</sequence>
<dbReference type="EMBL" id="CAKLDM010000001">
    <property type="protein sequence ID" value="CAH0536530.1"/>
    <property type="molecule type" value="Genomic_DNA"/>
</dbReference>
<evidence type="ECO:0000256" key="2">
    <source>
        <dbReference type="ARBA" id="ARBA00005982"/>
    </source>
</evidence>
<keyword evidence="10" id="KW-1185">Reference proteome</keyword>
<feature type="transmembrane region" description="Helical" evidence="7">
    <location>
        <begin position="412"/>
        <end position="437"/>
    </location>
</feature>
<accession>A0ABN8E0E3</accession>
<feature type="transmembrane region" description="Helical" evidence="7">
    <location>
        <begin position="208"/>
        <end position="228"/>
    </location>
</feature>
<evidence type="ECO:0000256" key="7">
    <source>
        <dbReference type="SAM" id="Phobius"/>
    </source>
</evidence>
<dbReference type="InterPro" id="IPR005279">
    <property type="entry name" value="Dipep/tripep_permease"/>
</dbReference>
<name>A0ABN8E0E3_9VIBR</name>
<proteinExistence type="inferred from homology"/>
<evidence type="ECO:0000313" key="10">
    <source>
        <dbReference type="Proteomes" id="UP000838748"/>
    </source>
</evidence>
<feature type="transmembrane region" description="Helical" evidence="7">
    <location>
        <begin position="47"/>
        <end position="68"/>
    </location>
</feature>
<keyword evidence="6 7" id="KW-0472">Membrane</keyword>
<dbReference type="InterPro" id="IPR020846">
    <property type="entry name" value="MFS_dom"/>
</dbReference>
<comment type="subcellular location">
    <subcellularLocation>
        <location evidence="1">Membrane</location>
        <topology evidence="1">Multi-pass membrane protein</topology>
    </subcellularLocation>
</comment>
<organism evidence="9 10">
    <name type="scientific">Vibrio marisflavi CECT 7928</name>
    <dbReference type="NCBI Taxonomy" id="634439"/>
    <lineage>
        <taxon>Bacteria</taxon>
        <taxon>Pseudomonadati</taxon>
        <taxon>Pseudomonadota</taxon>
        <taxon>Gammaproteobacteria</taxon>
        <taxon>Vibrionales</taxon>
        <taxon>Vibrionaceae</taxon>
        <taxon>Vibrio</taxon>
    </lineage>
</organism>
<feature type="transmembrane region" description="Helical" evidence="7">
    <location>
        <begin position="75"/>
        <end position="94"/>
    </location>
</feature>
<dbReference type="CDD" id="cd17346">
    <property type="entry name" value="MFS_DtpA_like"/>
    <property type="match status" value="1"/>
</dbReference>
<protein>
    <submittedName>
        <fullName evidence="9">Dipeptide permease D</fullName>
    </submittedName>
</protein>
<comment type="caution">
    <text evidence="9">The sequence shown here is derived from an EMBL/GenBank/DDBJ whole genome shotgun (WGS) entry which is preliminary data.</text>
</comment>
<evidence type="ECO:0000259" key="8">
    <source>
        <dbReference type="PROSITE" id="PS50850"/>
    </source>
</evidence>
<feature type="transmembrane region" description="Helical" evidence="7">
    <location>
        <begin position="234"/>
        <end position="253"/>
    </location>
</feature>
<dbReference type="SUPFAM" id="SSF103473">
    <property type="entry name" value="MFS general substrate transporter"/>
    <property type="match status" value="2"/>
</dbReference>
<evidence type="ECO:0000256" key="3">
    <source>
        <dbReference type="ARBA" id="ARBA00022692"/>
    </source>
</evidence>
<dbReference type="InterPro" id="IPR036259">
    <property type="entry name" value="MFS_trans_sf"/>
</dbReference>
<dbReference type="Gene3D" id="1.20.1250.20">
    <property type="entry name" value="MFS general substrate transporter like domains"/>
    <property type="match status" value="1"/>
</dbReference>
<keyword evidence="3 7" id="KW-0812">Transmembrane</keyword>
<feature type="transmembrane region" description="Helical" evidence="7">
    <location>
        <begin position="137"/>
        <end position="160"/>
    </location>
</feature>
<keyword evidence="4" id="KW-0813">Transport</keyword>
<feature type="domain" description="Major facilitator superfamily (MFS) profile" evidence="8">
    <location>
        <begin position="1"/>
        <end position="480"/>
    </location>
</feature>
<keyword evidence="4" id="KW-0571">Peptide transport</keyword>
<dbReference type="PROSITE" id="PS50850">
    <property type="entry name" value="MFS"/>
    <property type="match status" value="1"/>
</dbReference>
<feature type="transmembrane region" description="Helical" evidence="7">
    <location>
        <begin position="314"/>
        <end position="334"/>
    </location>
</feature>
<dbReference type="PANTHER" id="PTHR11654">
    <property type="entry name" value="OLIGOPEPTIDE TRANSPORTER-RELATED"/>
    <property type="match status" value="1"/>
</dbReference>
<feature type="transmembrane region" description="Helical" evidence="7">
    <location>
        <begin position="265"/>
        <end position="281"/>
    </location>
</feature>
<feature type="transmembrane region" description="Helical" evidence="7">
    <location>
        <begin position="457"/>
        <end position="478"/>
    </location>
</feature>
<reference evidence="9" key="1">
    <citation type="submission" date="2021-11" db="EMBL/GenBank/DDBJ databases">
        <authorList>
            <person name="Rodrigo-Torres L."/>
            <person name="Arahal R. D."/>
            <person name="Lucena T."/>
        </authorList>
    </citation>
    <scope>NUCLEOTIDE SEQUENCE</scope>
    <source>
        <strain evidence="9">CECT 7928</strain>
    </source>
</reference>
<evidence type="ECO:0000256" key="1">
    <source>
        <dbReference type="ARBA" id="ARBA00004141"/>
    </source>
</evidence>
<evidence type="ECO:0000313" key="9">
    <source>
        <dbReference type="EMBL" id="CAH0536530.1"/>
    </source>
</evidence>
<comment type="similarity">
    <text evidence="2">Belongs to the major facilitator superfamily. Proton-dependent oligopeptide transporter (POT/PTR) (TC 2.A.17) family.</text>
</comment>
<evidence type="ECO:0000256" key="6">
    <source>
        <dbReference type="ARBA" id="ARBA00023136"/>
    </source>
</evidence>
<feature type="transmembrane region" description="Helical" evidence="7">
    <location>
        <begin position="346"/>
        <end position="364"/>
    </location>
</feature>
<keyword evidence="5 7" id="KW-1133">Transmembrane helix</keyword>
<evidence type="ECO:0000256" key="5">
    <source>
        <dbReference type="ARBA" id="ARBA00022989"/>
    </source>
</evidence>
<feature type="transmembrane region" description="Helical" evidence="7">
    <location>
        <begin position="376"/>
        <end position="400"/>
    </location>
</feature>
<feature type="transmembrane region" description="Helical" evidence="7">
    <location>
        <begin position="100"/>
        <end position="116"/>
    </location>
</feature>
<dbReference type="InterPro" id="IPR000109">
    <property type="entry name" value="POT_fam"/>
</dbReference>
<gene>
    <name evidence="9" type="primary">dtpD</name>
    <name evidence="9" type="ORF">VMF7928_00481</name>
</gene>
<keyword evidence="4" id="KW-0653">Protein transport</keyword>
<dbReference type="Pfam" id="PF00854">
    <property type="entry name" value="PTR2"/>
    <property type="match status" value="1"/>
</dbReference>
<dbReference type="NCBIfam" id="TIGR00924">
    <property type="entry name" value="yjdL_sub1_fam"/>
    <property type="match status" value="1"/>
</dbReference>
<feature type="transmembrane region" description="Helical" evidence="7">
    <location>
        <begin position="166"/>
        <end position="187"/>
    </location>
</feature>
<dbReference type="Proteomes" id="UP000838748">
    <property type="component" value="Unassembled WGS sequence"/>
</dbReference>
<dbReference type="RefSeq" id="WP_237359884.1">
    <property type="nucleotide sequence ID" value="NZ_CAKLDM010000001.1"/>
</dbReference>